<evidence type="ECO:0000256" key="10">
    <source>
        <dbReference type="ARBA" id="ARBA00029409"/>
    </source>
</evidence>
<dbReference type="InterPro" id="IPR035907">
    <property type="entry name" value="Hppk_sf"/>
</dbReference>
<evidence type="ECO:0000256" key="6">
    <source>
        <dbReference type="ARBA" id="ARBA00022741"/>
    </source>
</evidence>
<keyword evidence="5" id="KW-0808">Transferase</keyword>
<dbReference type="GO" id="GO:0046654">
    <property type="term" value="P:tetrahydrofolate biosynthetic process"/>
    <property type="evidence" value="ECO:0007669"/>
    <property type="project" value="UniProtKB-UniPathway"/>
</dbReference>
<dbReference type="EC" id="2.7.6.3" evidence="3"/>
<evidence type="ECO:0000259" key="13">
    <source>
        <dbReference type="Pfam" id="PF01288"/>
    </source>
</evidence>
<dbReference type="SUPFAM" id="SSF55083">
    <property type="entry name" value="6-hydroxymethyl-7,8-dihydropterin pyrophosphokinase, HPPK"/>
    <property type="match status" value="1"/>
</dbReference>
<comment type="caution">
    <text evidence="14">The sequence shown here is derived from an EMBL/GenBank/DDBJ whole genome shotgun (WGS) entry which is preliminary data.</text>
</comment>
<evidence type="ECO:0000256" key="2">
    <source>
        <dbReference type="ARBA" id="ARBA00005810"/>
    </source>
</evidence>
<dbReference type="GO" id="GO:0005524">
    <property type="term" value="F:ATP binding"/>
    <property type="evidence" value="ECO:0007669"/>
    <property type="project" value="UniProtKB-KW"/>
</dbReference>
<dbReference type="AlphaFoldDB" id="A0A2N0HK85"/>
<dbReference type="NCBIfam" id="TIGR01498">
    <property type="entry name" value="folK"/>
    <property type="match status" value="1"/>
</dbReference>
<evidence type="ECO:0000256" key="11">
    <source>
        <dbReference type="ARBA" id="ARBA00029766"/>
    </source>
</evidence>
<gene>
    <name evidence="14" type="ORF">B0I00_1594</name>
</gene>
<evidence type="ECO:0000313" key="14">
    <source>
        <dbReference type="EMBL" id="PKB19363.1"/>
    </source>
</evidence>
<dbReference type="OrthoDB" id="9808041at2"/>
<proteinExistence type="inferred from homology"/>
<evidence type="ECO:0000256" key="3">
    <source>
        <dbReference type="ARBA" id="ARBA00013253"/>
    </source>
</evidence>
<dbReference type="GO" id="GO:0046656">
    <property type="term" value="P:folic acid biosynthetic process"/>
    <property type="evidence" value="ECO:0007669"/>
    <property type="project" value="UniProtKB-KW"/>
</dbReference>
<keyword evidence="8" id="KW-0067">ATP-binding</keyword>
<dbReference type="PANTHER" id="PTHR43071:SF1">
    <property type="entry name" value="2-AMINO-4-HYDROXY-6-HYDROXYMETHYLDIHYDROPTERIDINE PYROPHOSPHOKINASE"/>
    <property type="match status" value="1"/>
</dbReference>
<reference evidence="14 15" key="1">
    <citation type="submission" date="2017-11" db="EMBL/GenBank/DDBJ databases">
        <title>Genomic Encyclopedia of Type Strains, Phase III (KMG-III): the genomes of soil and plant-associated and newly described type strains.</title>
        <authorList>
            <person name="Whitman W."/>
        </authorList>
    </citation>
    <scope>NUCLEOTIDE SEQUENCE [LARGE SCALE GENOMIC DNA]</scope>
    <source>
        <strain evidence="14 15">CGMCC 1.12274</strain>
    </source>
</reference>
<keyword evidence="9" id="KW-0289">Folate biosynthesis</keyword>
<evidence type="ECO:0000256" key="4">
    <source>
        <dbReference type="ARBA" id="ARBA00016218"/>
    </source>
</evidence>
<dbReference type="RefSeq" id="WP_100866841.1">
    <property type="nucleotide sequence ID" value="NZ_PHUF01000003.1"/>
</dbReference>
<dbReference type="Pfam" id="PF01288">
    <property type="entry name" value="HPPK"/>
    <property type="match status" value="1"/>
</dbReference>
<dbReference type="GO" id="GO:0016301">
    <property type="term" value="F:kinase activity"/>
    <property type="evidence" value="ECO:0007669"/>
    <property type="project" value="UniProtKB-KW"/>
</dbReference>
<evidence type="ECO:0000256" key="12">
    <source>
        <dbReference type="ARBA" id="ARBA00033413"/>
    </source>
</evidence>
<organism evidence="14 15">
    <name type="scientific">Novosphingobium kunmingense</name>
    <dbReference type="NCBI Taxonomy" id="1211806"/>
    <lineage>
        <taxon>Bacteria</taxon>
        <taxon>Pseudomonadati</taxon>
        <taxon>Pseudomonadota</taxon>
        <taxon>Alphaproteobacteria</taxon>
        <taxon>Sphingomonadales</taxon>
        <taxon>Sphingomonadaceae</taxon>
        <taxon>Novosphingobium</taxon>
    </lineage>
</organism>
<name>A0A2N0HK85_9SPHN</name>
<dbReference type="InterPro" id="IPR000550">
    <property type="entry name" value="Hppk"/>
</dbReference>
<evidence type="ECO:0000313" key="15">
    <source>
        <dbReference type="Proteomes" id="UP000232587"/>
    </source>
</evidence>
<sequence length="163" mass="18170">MALRYVLALGSNAPHHRHGPPARVLDAAVAALEKEGMKVRAVSRWRQSAPLGPSRRRYANGVVLVKSKLDPAALLDRVKRIEAHFGRRTGGQPWSSRVLDIDLVLWSGGAWYSPGLVVPHPAWRDRDFVLEPVAEIAPQWRDPLTGLTARHLLHRLRKAASRP</sequence>
<evidence type="ECO:0000256" key="7">
    <source>
        <dbReference type="ARBA" id="ARBA00022777"/>
    </source>
</evidence>
<keyword evidence="7 14" id="KW-0418">Kinase</keyword>
<dbReference type="GO" id="GO:0003848">
    <property type="term" value="F:2-amino-4-hydroxy-6-hydroxymethyldihydropteridine diphosphokinase activity"/>
    <property type="evidence" value="ECO:0007669"/>
    <property type="project" value="UniProtKB-EC"/>
</dbReference>
<protein>
    <recommendedName>
        <fullName evidence="4">2-amino-4-hydroxy-6-hydroxymethyldihydropteridine pyrophosphokinase</fullName>
        <ecNumber evidence="3">2.7.6.3</ecNumber>
    </recommendedName>
    <alternativeName>
        <fullName evidence="11">6-hydroxymethyl-7,8-dihydropterin pyrophosphokinase</fullName>
    </alternativeName>
    <alternativeName>
        <fullName evidence="12">7,8-dihydro-6-hydroxymethylpterin-pyrophosphokinase</fullName>
    </alternativeName>
</protein>
<evidence type="ECO:0000256" key="5">
    <source>
        <dbReference type="ARBA" id="ARBA00022679"/>
    </source>
</evidence>
<dbReference type="UniPathway" id="UPA00077">
    <property type="reaction ID" value="UER00155"/>
</dbReference>
<evidence type="ECO:0000256" key="8">
    <source>
        <dbReference type="ARBA" id="ARBA00022840"/>
    </source>
</evidence>
<evidence type="ECO:0000256" key="9">
    <source>
        <dbReference type="ARBA" id="ARBA00022909"/>
    </source>
</evidence>
<keyword evidence="6" id="KW-0547">Nucleotide-binding</keyword>
<comment type="function">
    <text evidence="10">Catalyzes the transfer of pyrophosphate from adenosine triphosphate (ATP) to 6-hydroxymethyl-7,8-dihydropterin, an enzymatic step in folate biosynthesis pathway.</text>
</comment>
<comment type="similarity">
    <text evidence="2">Belongs to the HPPK family.</text>
</comment>
<dbReference type="CDD" id="cd00483">
    <property type="entry name" value="HPPK"/>
    <property type="match status" value="1"/>
</dbReference>
<feature type="domain" description="7,8-dihydro-6-hydroxymethylpterin-pyrophosphokinase" evidence="13">
    <location>
        <begin position="6"/>
        <end position="138"/>
    </location>
</feature>
<comment type="pathway">
    <text evidence="1">Cofactor biosynthesis; tetrahydrofolate biosynthesis; 2-amino-4-hydroxy-6-hydroxymethyl-7,8-dihydropteridine diphosphate from 7,8-dihydroneopterin triphosphate: step 4/4.</text>
</comment>
<dbReference type="Proteomes" id="UP000232587">
    <property type="component" value="Unassembled WGS sequence"/>
</dbReference>
<dbReference type="EMBL" id="PHUF01000003">
    <property type="protein sequence ID" value="PKB19363.1"/>
    <property type="molecule type" value="Genomic_DNA"/>
</dbReference>
<evidence type="ECO:0000256" key="1">
    <source>
        <dbReference type="ARBA" id="ARBA00005051"/>
    </source>
</evidence>
<dbReference type="Gene3D" id="3.30.70.560">
    <property type="entry name" value="7,8-Dihydro-6-hydroxymethylpterin-pyrophosphokinase HPPK"/>
    <property type="match status" value="1"/>
</dbReference>
<accession>A0A2N0HK85</accession>
<keyword evidence="15" id="KW-1185">Reference proteome</keyword>
<dbReference type="PANTHER" id="PTHR43071">
    <property type="entry name" value="2-AMINO-4-HYDROXY-6-HYDROXYMETHYLDIHYDROPTERIDINE PYROPHOSPHOKINASE"/>
    <property type="match status" value="1"/>
</dbReference>